<reference evidence="4 5" key="1">
    <citation type="submission" date="2018-03" db="EMBL/GenBank/DDBJ databases">
        <title>The draft genome of Mesorhizobium soli JCM 19897.</title>
        <authorList>
            <person name="Li L."/>
            <person name="Liu L."/>
            <person name="Liang L."/>
            <person name="Wang T."/>
            <person name="Zhang X."/>
        </authorList>
    </citation>
    <scope>NUCLEOTIDE SEQUENCE [LARGE SCALE GENOMIC DNA]</scope>
    <source>
        <strain evidence="4 5">JCM 19897</strain>
    </source>
</reference>
<dbReference type="Pfam" id="PF23666">
    <property type="entry name" value="Rcc01698_C"/>
    <property type="match status" value="1"/>
</dbReference>
<feature type="domain" description="Tip attachment protein J" evidence="2">
    <location>
        <begin position="787"/>
        <end position="948"/>
    </location>
</feature>
<protein>
    <submittedName>
        <fullName evidence="4">Host specificity protein</fullName>
    </submittedName>
</protein>
<feature type="domain" description="Rcc01698-like C-terminal" evidence="3">
    <location>
        <begin position="1038"/>
        <end position="1137"/>
    </location>
</feature>
<accession>A0A2P7SFR7</accession>
<evidence type="ECO:0000259" key="1">
    <source>
        <dbReference type="Pfam" id="PF13547"/>
    </source>
</evidence>
<dbReference type="OrthoDB" id="8445115at2"/>
<dbReference type="Pfam" id="PF13550">
    <property type="entry name" value="Phage-tail_3"/>
    <property type="match status" value="1"/>
</dbReference>
<evidence type="ECO:0000313" key="4">
    <source>
        <dbReference type="EMBL" id="PSJ61334.1"/>
    </source>
</evidence>
<keyword evidence="5" id="KW-1185">Reference proteome</keyword>
<dbReference type="RefSeq" id="WP_106723760.1">
    <property type="nucleotide sequence ID" value="NZ_PXYL01000004.1"/>
</dbReference>
<gene>
    <name evidence="4" type="ORF">C7I85_09670</name>
</gene>
<dbReference type="InterPro" id="IPR056490">
    <property type="entry name" value="Rcc01698_C"/>
</dbReference>
<evidence type="ECO:0000259" key="2">
    <source>
        <dbReference type="Pfam" id="PF13550"/>
    </source>
</evidence>
<dbReference type="InterPro" id="IPR032876">
    <property type="entry name" value="J_dom"/>
</dbReference>
<organism evidence="4 5">
    <name type="scientific">Pseudaminobacter soli</name>
    <name type="common">ex Li et al. 2025</name>
    <dbReference type="NCBI Taxonomy" id="1295366"/>
    <lineage>
        <taxon>Bacteria</taxon>
        <taxon>Pseudomonadati</taxon>
        <taxon>Pseudomonadota</taxon>
        <taxon>Alphaproteobacteria</taxon>
        <taxon>Hyphomicrobiales</taxon>
        <taxon>Phyllobacteriaceae</taxon>
        <taxon>Pseudaminobacter</taxon>
    </lineage>
</organism>
<dbReference type="Pfam" id="PF13547">
    <property type="entry name" value="GTA_TIM"/>
    <property type="match status" value="1"/>
</dbReference>
<evidence type="ECO:0000259" key="3">
    <source>
        <dbReference type="Pfam" id="PF23666"/>
    </source>
</evidence>
<sequence length="1294" mass="139637">MATIVLQAAGAALGSVLGPVGSVIGSALGAMAGYAIDQAVLNSTPHIEGPRLANARPFTAEEGASIPRVYGTTRLGGTLIWATRFEEKSTTRREGKNGPRITEYSYFANVAFALCEGKIAGIRRIWADGREIDRNDIEIRIYRGTEDQPVDPLISAKQGKANAPAYRGVAYVVLEHFALADYGNRIPQFQFEILRPVGEVTKQVRAVCLVPGATEYGLSPKLVKQQKRQGETAAANRNMLYAATDIAASLDELQMLCPNLEHVAIVAAWFGDDLRAGNCRIRPAVTTRASSGFSSAWSVSGVSRENAVVVSVPGKGAAYGGTPSDSSIIAAIREIKARGLKVTLYPFVMMDVPANNALPDPYGGQKQSAYPWRGRITCNPAPMQPGTADGTASARTQVLALCGNALRTQFIRTSSSVVFTGASGDWGYRRFILHFAHLAAAAGGVDAFLIGTELRGLTTLRDQNDSFPFVEALCTLADDVRATVGTNTLVTYGADWSEYFGHHPANGNVYFHLDALWAHPAIGAIGIDNYMPLSDWRDADYSAPNSDGFRGPYDPVGLRAAINSGEGYDWYYPSDEARLRRERSPITDGAYGKPWVYRYKDIASWWSNRHYDRVGGAEVSTPTSWVPCSKPIWFTELGCPAVDKGPNQPNVFPDPKSVENGIPYFSNGGRSDLAQQRLIEAHARHWNPSSADFTEADNPVSPLYGGRMVDPSRIYLWAWDARPFPAFPLQKDIWSDGDNWSRGHWLNGRIDNPSAEALINRILRDHGLPPADATNADGTVQGYVIADPSSAREALEPLVELFDLAVQKEADGLVFRSNAAQASATVELRELVDDGKAAVVETVRTPDHQLPVEGILAFRDPLKEYQTVSVRSVRLGASGSRQHVISFPGVLEASEGQALLDGWMRRTWAEREKISFSVPSPSSDIVPGAIVRLANGDGTNFMVNEIEDGLVRKVTATQVARAAPAGWKPEIPDAYPQPPINTGQPFVELLDLPCGAGGDVAQEQFRIAAWQKPWRSQLVFVSPEETGYAQRGVITRPASVGCLVEPLEPGFEGRVDSFGSILVELFDAEASSVSRLQLSNGANAAAVKSANGGWEILQFQQAEEVAPDIWRLGKLLRGQLGTNDAMSAGALAGASFVMLDEAVQPAGLLGTEIGLDLNWRIGPSGADFSDERFATVPAAGGMRALLPLSPVHLKASRTASGDLAVTWVRRGRVGADDWGPSEIPLGEEREEYQVTIARSGATVRTAVVQSPRWVYPAAQLASDLPGASAFDLTIRQFSVAAGWGLPATRRISLS</sequence>
<dbReference type="Proteomes" id="UP000240653">
    <property type="component" value="Unassembled WGS sequence"/>
</dbReference>
<dbReference type="InterPro" id="IPR025195">
    <property type="entry name" value="GTA_TIM_dom"/>
</dbReference>
<evidence type="ECO:0000313" key="5">
    <source>
        <dbReference type="Proteomes" id="UP000240653"/>
    </source>
</evidence>
<proteinExistence type="predicted"/>
<comment type="caution">
    <text evidence="4">The sequence shown here is derived from an EMBL/GenBank/DDBJ whole genome shotgun (WGS) entry which is preliminary data.</text>
</comment>
<name>A0A2P7SFR7_9HYPH</name>
<dbReference type="Gene3D" id="3.20.20.80">
    <property type="entry name" value="Glycosidases"/>
    <property type="match status" value="1"/>
</dbReference>
<dbReference type="EMBL" id="PXYL01000004">
    <property type="protein sequence ID" value="PSJ61334.1"/>
    <property type="molecule type" value="Genomic_DNA"/>
</dbReference>
<dbReference type="CDD" id="cd19607">
    <property type="entry name" value="GTA_TIM-barrel-like"/>
    <property type="match status" value="1"/>
</dbReference>
<feature type="domain" description="GTA TIM-barrel-like" evidence="1">
    <location>
        <begin position="426"/>
        <end position="728"/>
    </location>
</feature>